<dbReference type="AlphaFoldDB" id="A0A7N2L803"/>
<dbReference type="EMBL" id="LRBV02000003">
    <property type="status" value="NOT_ANNOTATED_CDS"/>
    <property type="molecule type" value="Genomic_DNA"/>
</dbReference>
<dbReference type="Gramene" id="QL03p040497:mrna">
    <property type="protein sequence ID" value="QL03p040497:mrna"/>
    <property type="gene ID" value="QL03p040497"/>
</dbReference>
<accession>A0A7N2L803</accession>
<reference evidence="1" key="2">
    <citation type="submission" date="2021-01" db="UniProtKB">
        <authorList>
            <consortium name="EnsemblPlants"/>
        </authorList>
    </citation>
    <scope>IDENTIFICATION</scope>
</reference>
<reference evidence="1 2" key="1">
    <citation type="journal article" date="2016" name="G3 (Bethesda)">
        <title>First Draft Assembly and Annotation of the Genome of a California Endemic Oak Quercus lobata Nee (Fagaceae).</title>
        <authorList>
            <person name="Sork V.L."/>
            <person name="Fitz-Gibbon S.T."/>
            <person name="Puiu D."/>
            <person name="Crepeau M."/>
            <person name="Gugger P.F."/>
            <person name="Sherman R."/>
            <person name="Stevens K."/>
            <person name="Langley C.H."/>
            <person name="Pellegrini M."/>
            <person name="Salzberg S.L."/>
        </authorList>
    </citation>
    <scope>NUCLEOTIDE SEQUENCE [LARGE SCALE GENOMIC DNA]</scope>
    <source>
        <strain evidence="1 2">cv. SW786</strain>
    </source>
</reference>
<protein>
    <submittedName>
        <fullName evidence="1">Uncharacterized protein</fullName>
    </submittedName>
</protein>
<name>A0A7N2L803_QUELO</name>
<evidence type="ECO:0000313" key="1">
    <source>
        <dbReference type="EnsemblPlants" id="QL03p040497:mrna"/>
    </source>
</evidence>
<proteinExistence type="predicted"/>
<evidence type="ECO:0000313" key="2">
    <source>
        <dbReference type="Proteomes" id="UP000594261"/>
    </source>
</evidence>
<dbReference type="EnsemblPlants" id="QL03p040497:mrna">
    <property type="protein sequence ID" value="QL03p040497:mrna"/>
    <property type="gene ID" value="QL03p040497"/>
</dbReference>
<keyword evidence="2" id="KW-1185">Reference proteome</keyword>
<dbReference type="Proteomes" id="UP000594261">
    <property type="component" value="Chromosome 3"/>
</dbReference>
<sequence length="330" mass="36802">MNFKELSKFNEAMLAKQVWRLIHDKESLFYRVFKAKFFPLGDIFSAQVKSGSYAWRSILSARKVVAARARWRICNGLTTRIYSDCWLPGAGSGKISSQISDIPANAVVADLFEENSGWWNGVLIDKYFFPFEAQKIKSIPVCITPQEDILIWPKTRDGKYSVKTGYQLLREMENSELASSLDSGENKKILDCCSKELETVFHALWSCENISLVWGKCFEELRAMSPLLLSFVDLSGLALQNSRGAELFITISDLDVAGIGVVVQNSSGEVLAALSEIIPLPLSIVVLETIAARRAVTFLQELGLGQFYQGTTLGTPFSLLVPPELRHMLS</sequence>
<organism evidence="1 2">
    <name type="scientific">Quercus lobata</name>
    <name type="common">Valley oak</name>
    <dbReference type="NCBI Taxonomy" id="97700"/>
    <lineage>
        <taxon>Eukaryota</taxon>
        <taxon>Viridiplantae</taxon>
        <taxon>Streptophyta</taxon>
        <taxon>Embryophyta</taxon>
        <taxon>Tracheophyta</taxon>
        <taxon>Spermatophyta</taxon>
        <taxon>Magnoliopsida</taxon>
        <taxon>eudicotyledons</taxon>
        <taxon>Gunneridae</taxon>
        <taxon>Pentapetalae</taxon>
        <taxon>rosids</taxon>
        <taxon>fabids</taxon>
        <taxon>Fagales</taxon>
        <taxon>Fagaceae</taxon>
        <taxon>Quercus</taxon>
    </lineage>
</organism>
<dbReference type="InParanoid" id="A0A7N2L803"/>